<dbReference type="AlphaFoldDB" id="A0A0S4IY04"/>
<gene>
    <name evidence="3" type="ORF">BSAL_80255</name>
</gene>
<dbReference type="VEuPathDB" id="TriTrypDB:BSAL_80255"/>
<proteinExistence type="predicted"/>
<dbReference type="EMBL" id="CYKH01000844">
    <property type="protein sequence ID" value="CUG49983.1"/>
    <property type="molecule type" value="Genomic_DNA"/>
</dbReference>
<evidence type="ECO:0000256" key="1">
    <source>
        <dbReference type="SAM" id="MobiDB-lite"/>
    </source>
</evidence>
<keyword evidence="2" id="KW-1133">Transmembrane helix</keyword>
<keyword evidence="4" id="KW-1185">Reference proteome</keyword>
<feature type="compositionally biased region" description="Polar residues" evidence="1">
    <location>
        <begin position="685"/>
        <end position="696"/>
    </location>
</feature>
<accession>A0A0S4IY04</accession>
<dbReference type="Proteomes" id="UP000051952">
    <property type="component" value="Unassembled WGS sequence"/>
</dbReference>
<feature type="transmembrane region" description="Helical" evidence="2">
    <location>
        <begin position="620"/>
        <end position="644"/>
    </location>
</feature>
<keyword evidence="2" id="KW-0812">Transmembrane</keyword>
<protein>
    <submittedName>
        <fullName evidence="3">Golgi/lysosome glycoprotein, putative</fullName>
    </submittedName>
</protein>
<evidence type="ECO:0000313" key="3">
    <source>
        <dbReference type="EMBL" id="CUG49983.1"/>
    </source>
</evidence>
<evidence type="ECO:0000313" key="4">
    <source>
        <dbReference type="Proteomes" id="UP000051952"/>
    </source>
</evidence>
<organism evidence="3 4">
    <name type="scientific">Bodo saltans</name>
    <name type="common">Flagellated protozoan</name>
    <dbReference type="NCBI Taxonomy" id="75058"/>
    <lineage>
        <taxon>Eukaryota</taxon>
        <taxon>Discoba</taxon>
        <taxon>Euglenozoa</taxon>
        <taxon>Kinetoplastea</taxon>
        <taxon>Metakinetoplastina</taxon>
        <taxon>Eubodonida</taxon>
        <taxon>Bodonidae</taxon>
        <taxon>Bodo</taxon>
    </lineage>
</organism>
<reference evidence="4" key="1">
    <citation type="submission" date="2015-09" db="EMBL/GenBank/DDBJ databases">
        <authorList>
            <consortium name="Pathogen Informatics"/>
        </authorList>
    </citation>
    <scope>NUCLEOTIDE SEQUENCE [LARGE SCALE GENOMIC DNA]</scope>
    <source>
        <strain evidence="4">Lake Konstanz</strain>
    </source>
</reference>
<name>A0A0S4IY04_BODSA</name>
<keyword evidence="2" id="KW-0472">Membrane</keyword>
<evidence type="ECO:0000256" key="2">
    <source>
        <dbReference type="SAM" id="Phobius"/>
    </source>
</evidence>
<feature type="region of interest" description="Disordered" evidence="1">
    <location>
        <begin position="677"/>
        <end position="698"/>
    </location>
</feature>
<sequence>MDSIRDYSTKNLSHQLRVGFSFIFALLIVGVTHADTLRIDCTSIAGQGSRNSLVFTQTFTNTLDVVTLSTYRGTSFYIDCFNFAITNSGCDGSSSGSGSSNSSAATAAVVEVWAVSTSPTTGEQLGLHPLGQDFFGASLLSAAYYFNETRNVYMLMRVVSLPASCSTAEVSYTYSAYTSTTTPPLYAAASSLSSSAPFIADVSTKSFVRGYPVMISFDFGANPPPSLSTLAAFQFTSVRLGTSFANAAATGSVQVITTNRTRNNTVVNVTTLLWTTTFTVAGSIEIGLRAASSKSFVYAGVVQVYGANPAYFDIVGLDYIQSPALNQLVDFSIYGVSLDLQPNHDTAKFVSAFERSCNTAPASGGIPSATDFGPDDSSSAAIADWKVAFTIPGSYKMCYGLDQCDDSSNGAAATSWSWVSVPRFYPLAYNSRDIVTDATNAVSGAGSLTHTTVAPSTAAPTCTPIVLPSECTLYADPNNNLQVVFTVQYREDGTLSTADWRGNISKLLCVSIDEVAVYELSNDPNSTDSAYLVAGLLCSTTGPSYCDHAALLSALICYAGNGVITTDVLLNASYQNVRNTLRTEPLRILDASGVISGISTANTTNHAAPSNNKALTIKEAAIISATGVACIILGVIAVVAFLAYRKRQFLKQQWGRLGPGETFSTRVERLPRRHDIADDELPPQNHVSNSVNNEAQRASGLALPQPYEPSWAQHVGIEKRKDVVEGVVLGSHHDHHQVLPLREHDGSAAREAQDDERTLVTEFHREATPPAGVVVVGRVHPN</sequence>